<sequence>MDRKDENKIGAVERASLDILAVGAGIVLAFVIWDMTFNLLMYHSLTEPRHLPERADLGGGFALLITLPELFILLPVCVVSIVSLLRKLR</sequence>
<evidence type="ECO:0000256" key="1">
    <source>
        <dbReference type="SAM" id="Phobius"/>
    </source>
</evidence>
<keyword evidence="1" id="KW-0472">Membrane</keyword>
<dbReference type="AlphaFoldDB" id="A0A158JFW3"/>
<dbReference type="OrthoDB" id="9968518at2"/>
<accession>A0A158JFW3</accession>
<feature type="transmembrane region" description="Helical" evidence="1">
    <location>
        <begin position="20"/>
        <end position="41"/>
    </location>
</feature>
<dbReference type="EMBL" id="FCOK02000084">
    <property type="protein sequence ID" value="SAL67363.1"/>
    <property type="molecule type" value="Genomic_DNA"/>
</dbReference>
<reference evidence="2 3" key="1">
    <citation type="submission" date="2016-01" db="EMBL/GenBank/DDBJ databases">
        <authorList>
            <person name="Oliw E.H."/>
        </authorList>
    </citation>
    <scope>NUCLEOTIDE SEQUENCE [LARGE SCALE GENOMIC DNA]</scope>
    <source>
        <strain evidence="2">LMG 27134</strain>
    </source>
</reference>
<organism evidence="2 3">
    <name type="scientific">Caballeronia udeis</name>
    <dbReference type="NCBI Taxonomy" id="1232866"/>
    <lineage>
        <taxon>Bacteria</taxon>
        <taxon>Pseudomonadati</taxon>
        <taxon>Pseudomonadota</taxon>
        <taxon>Betaproteobacteria</taxon>
        <taxon>Burkholderiales</taxon>
        <taxon>Burkholderiaceae</taxon>
        <taxon>Caballeronia</taxon>
    </lineage>
</organism>
<protein>
    <submittedName>
        <fullName evidence="2">Uncharacterized protein</fullName>
    </submittedName>
</protein>
<feature type="transmembrane region" description="Helical" evidence="1">
    <location>
        <begin position="61"/>
        <end position="85"/>
    </location>
</feature>
<dbReference type="RefSeq" id="WP_156529112.1">
    <property type="nucleotide sequence ID" value="NZ_FCOK02000084.1"/>
</dbReference>
<evidence type="ECO:0000313" key="2">
    <source>
        <dbReference type="EMBL" id="SAL67363.1"/>
    </source>
</evidence>
<proteinExistence type="predicted"/>
<keyword evidence="1" id="KW-0812">Transmembrane</keyword>
<dbReference type="Proteomes" id="UP000054683">
    <property type="component" value="Unassembled WGS sequence"/>
</dbReference>
<evidence type="ECO:0000313" key="3">
    <source>
        <dbReference type="Proteomes" id="UP000054683"/>
    </source>
</evidence>
<gene>
    <name evidence="2" type="ORF">AWB69_07722</name>
</gene>
<keyword evidence="1" id="KW-1133">Transmembrane helix</keyword>
<name>A0A158JFW3_9BURK</name>